<dbReference type="InterPro" id="IPR049490">
    <property type="entry name" value="C883_1060-like_KR_N"/>
</dbReference>
<dbReference type="Gene3D" id="3.40.366.10">
    <property type="entry name" value="Malonyl-Coenzyme A Acyl Carrier Protein, domain 2"/>
    <property type="match status" value="1"/>
</dbReference>
<dbReference type="Gene3D" id="3.40.50.720">
    <property type="entry name" value="NAD(P)-binding Rossmann-like Domain"/>
    <property type="match status" value="1"/>
</dbReference>
<dbReference type="InterPro" id="IPR014030">
    <property type="entry name" value="Ketoacyl_synth_N"/>
</dbReference>
<dbReference type="InterPro" id="IPR018201">
    <property type="entry name" value="Ketoacyl_synth_AS"/>
</dbReference>
<dbReference type="InterPro" id="IPR013968">
    <property type="entry name" value="PKS_KR"/>
</dbReference>
<feature type="domain" description="Ketosynthase family 3 (KS3)" evidence="5">
    <location>
        <begin position="36"/>
        <end position="464"/>
    </location>
</feature>
<dbReference type="Pfam" id="PF08659">
    <property type="entry name" value="KR"/>
    <property type="match status" value="1"/>
</dbReference>
<reference evidence="7 8" key="1">
    <citation type="submission" date="2020-10" db="EMBL/GenBank/DDBJ databases">
        <authorList>
            <person name="Castelo-Branco R."/>
            <person name="Eusebio N."/>
            <person name="Adriana R."/>
            <person name="Vieira A."/>
            <person name="Brugerolle De Fraissinette N."/>
            <person name="Rezende De Castro R."/>
            <person name="Schneider M.P."/>
            <person name="Vasconcelos V."/>
            <person name="Leao P.N."/>
        </authorList>
    </citation>
    <scope>NUCLEOTIDE SEQUENCE [LARGE SCALE GENOMIC DNA]</scope>
    <source>
        <strain evidence="7 8">LEGE 07299</strain>
    </source>
</reference>
<dbReference type="Gene3D" id="3.40.47.10">
    <property type="match status" value="1"/>
</dbReference>
<protein>
    <submittedName>
        <fullName evidence="7">SDR family NAD(P)-dependent oxidoreductase</fullName>
    </submittedName>
</protein>
<feature type="region of interest" description="C-terminal hotdog fold" evidence="4">
    <location>
        <begin position="1084"/>
        <end position="1231"/>
    </location>
</feature>
<organism evidence="7 8">
    <name type="scientific">Nostoc cf. edaphicum LEGE 07299</name>
    <dbReference type="NCBI Taxonomy" id="2777974"/>
    <lineage>
        <taxon>Bacteria</taxon>
        <taxon>Bacillati</taxon>
        <taxon>Cyanobacteriota</taxon>
        <taxon>Cyanophyceae</taxon>
        <taxon>Nostocales</taxon>
        <taxon>Nostocaceae</taxon>
        <taxon>Nostoc</taxon>
    </lineage>
</organism>
<dbReference type="InterPro" id="IPR020841">
    <property type="entry name" value="PKS_Beta-ketoAc_synthase_dom"/>
</dbReference>
<dbReference type="PROSITE" id="PS52004">
    <property type="entry name" value="KS3_2"/>
    <property type="match status" value="1"/>
</dbReference>
<dbReference type="Pfam" id="PF21089">
    <property type="entry name" value="PKS_DH_N"/>
    <property type="match status" value="1"/>
</dbReference>
<dbReference type="EMBL" id="JADEXF010000126">
    <property type="protein sequence ID" value="MBE9104445.1"/>
    <property type="molecule type" value="Genomic_DNA"/>
</dbReference>
<dbReference type="Pfam" id="PF22621">
    <property type="entry name" value="CurL-like_PKS_C"/>
    <property type="match status" value="1"/>
</dbReference>
<dbReference type="InterPro" id="IPR001227">
    <property type="entry name" value="Ac_transferase_dom_sf"/>
</dbReference>
<evidence type="ECO:0000259" key="5">
    <source>
        <dbReference type="PROSITE" id="PS52004"/>
    </source>
</evidence>
<dbReference type="Gene3D" id="3.10.129.120">
    <property type="match status" value="1"/>
</dbReference>
<evidence type="ECO:0000313" key="7">
    <source>
        <dbReference type="EMBL" id="MBE9104445.1"/>
    </source>
</evidence>
<dbReference type="InterPro" id="IPR049900">
    <property type="entry name" value="PKS_mFAS_DH"/>
</dbReference>
<evidence type="ECO:0000256" key="1">
    <source>
        <dbReference type="ARBA" id="ARBA00022450"/>
    </source>
</evidence>
<dbReference type="SMART" id="SM00826">
    <property type="entry name" value="PKS_DH"/>
    <property type="match status" value="1"/>
</dbReference>
<dbReference type="Pfam" id="PF21394">
    <property type="entry name" value="Beta-ketacyl_N"/>
    <property type="match status" value="1"/>
</dbReference>
<dbReference type="InterPro" id="IPR020807">
    <property type="entry name" value="PKS_DH"/>
</dbReference>
<name>A0ABR9TXQ5_9NOSO</name>
<evidence type="ECO:0000313" key="8">
    <source>
        <dbReference type="Proteomes" id="UP000647836"/>
    </source>
</evidence>
<dbReference type="PANTHER" id="PTHR43775:SF37">
    <property type="entry name" value="SI:DKEY-61P9.11"/>
    <property type="match status" value="1"/>
</dbReference>
<dbReference type="RefSeq" id="WP_194042045.1">
    <property type="nucleotide sequence ID" value="NZ_JADEXF010000126.1"/>
</dbReference>
<dbReference type="Gene3D" id="3.10.129.10">
    <property type="entry name" value="Hotdog Thioesterase"/>
    <property type="match status" value="1"/>
</dbReference>
<dbReference type="SMART" id="SM00825">
    <property type="entry name" value="PKS_KS"/>
    <property type="match status" value="1"/>
</dbReference>
<dbReference type="InterPro" id="IPR016035">
    <property type="entry name" value="Acyl_Trfase/lysoPLipase"/>
</dbReference>
<dbReference type="InterPro" id="IPR014031">
    <property type="entry name" value="Ketoacyl_synth_C"/>
</dbReference>
<dbReference type="Pfam" id="PF14765">
    <property type="entry name" value="PS-DH"/>
    <property type="match status" value="1"/>
</dbReference>
<dbReference type="InterPro" id="IPR016036">
    <property type="entry name" value="Malonyl_transacylase_ACP-bd"/>
</dbReference>
<dbReference type="CDD" id="cd00833">
    <property type="entry name" value="PKS"/>
    <property type="match status" value="1"/>
</dbReference>
<feature type="active site" description="Proton acceptor; for dehydratase activity" evidence="4">
    <location>
        <position position="966"/>
    </location>
</feature>
<proteinExistence type="predicted"/>
<dbReference type="InterPro" id="IPR014043">
    <property type="entry name" value="Acyl_transferase_dom"/>
</dbReference>
<feature type="region of interest" description="N-terminal hotdog fold" evidence="4">
    <location>
        <begin position="934"/>
        <end position="1062"/>
    </location>
</feature>
<dbReference type="InterPro" id="IPR016039">
    <property type="entry name" value="Thiolase-like"/>
</dbReference>
<sequence>MSDVSEKVHQLSSLQQMLLALKEARLKLEAVERSKSEPIAIIGMGCRFPGGANDPETFWQLLHDGVDAITEIPPQRWDIDDFYDPDPNTPGKMYIRKAGFLQQVDQFDPQFFGISPREALSMDPQQRLLLEVCWEALENAGIAPNKLSDSQTGVFLGIGQNDYAQLQLYSGEHTRINTYDGTGNGLCFASGRLSYVLGLQGPSVAIDTACSSSLVAIHLACQSLRAGECSLALAAGVQMILSPEVTIFLSRAQALSPDGRCKTFDAAANGYGRGEGCGVIVLKRLHDAIANGDNILALIRGSAVNHDGSSSGLTVPNKQAQQALLCQALANAKVEPSQVSYIEAHGTGTPLGDPIEIRALAAVLGEGRSPEKPLIIGSVKTNIGHLESASGIAGLIKVVLALQHKEIPPHLHFHNPNPYINWNELPVVVPTATLPWKNLTENQRIAGVSSFGMSGTNAHVVLEEAPSIEPANTKLKRPVHLLTLSAKTEQALQQLAQRYEKHLVANPALDIGNICWSANTGRSHFQHRLSVVAESTQQLREKLATFTAGQEPAAVFQAKASTQPKVAFLFTGQGSQYVGMGHQLYQTQPVFRQALDRCEQILRPYLQKPLLSVLFPEAGETSPLDETAYTQPALFALEYALFEVWKSWGITADAVMGHSVGEYVAACVAGVFSLEDGLKLIAQRGRLMQSLPENGEMVVVFAQEKLVAAAIEPYSQQVAIAAINGPENIVISGERQAVAAIVTTLEVQGVSTKKLVVSHAFHSPLMEPILADFAHVAQQVIYSSPRIELISNLTGMPVKTEIMTPEYWVNHLRQTVQFTTSIKTLHQQGYEVFVECGPKPTLSSMGRQCLPEAVGVWLPSLRFGQDWYQMLQSLAQLYVRGASVDWSAFERDYLRCRLQLPTYPFQHQRYWCDSSVLQARKSFSYSQERIATLHPLFEKKLQSPLIKEIVLESQFSTHSLPFLKDHRIYEQIIVPGASHLSMLLAANELSFGTEKCVLEDVFFPEALALPEKENCTLQLVITPENKTEYSFKLISLESNVEDKESSYVVHATGKILTTTENEVNSNNAGTSKHNLIEELQARCPQNFASTQLFQILRQHQIQLGATFQCIESIWLGNEEVLGLIRVPEGLDELEKYQLHPTLIDSCFQLLLVILPIEEEETLVPFHIERFQFHRRLCSSQLWCHVRLQRHVTEGISEEKLVGEIQLLNYSGQVIAEVIGLESRKISQQALLRHLQKDLENWLYEIAWQPAISEYNPQKTDINKQGSWLIFADGKGIGLNIAKRLRECGEHCVLVFPGQTYEVLEGEKYYINPRKPKDFQQLLQAILQNNHISYRGIVHLWSLDETPYQTSDLTVLQDTQVFSCCSVLHLVQAMNQAQWSEFPRLWLVTRGTQFIELAPTSLNLHQAPLWGLGRTIALEHPEYSCVCLDLDPLGNDEDVIKSVFSELRYSDTENQVAWRQGVRYLARLVRCSFKVSRQRIHEDSSYLITGGLGALGLKVAHWLVEQGARYLVLTGRNQPSAAAQEKVKLLEQAGVQVLVVKTDVSNQEDVAKMLGVVETSMRPLRGIVHAAGLLDDG</sequence>
<keyword evidence="8" id="KW-1185">Reference proteome</keyword>
<feature type="non-terminal residue" evidence="7">
    <location>
        <position position="1576"/>
    </location>
</feature>
<dbReference type="InterPro" id="IPR049552">
    <property type="entry name" value="PKS_DH_N"/>
</dbReference>
<dbReference type="SUPFAM" id="SSF55048">
    <property type="entry name" value="Probable ACP-binding domain of malonyl-CoA ACP transacylase"/>
    <property type="match status" value="1"/>
</dbReference>
<dbReference type="Pfam" id="PF00698">
    <property type="entry name" value="Acyl_transf_1"/>
    <property type="match status" value="1"/>
</dbReference>
<evidence type="ECO:0000256" key="2">
    <source>
        <dbReference type="ARBA" id="ARBA00022553"/>
    </source>
</evidence>
<accession>A0ABR9TXQ5</accession>
<feature type="active site" description="Proton donor; for dehydratase activity" evidence="4">
    <location>
        <position position="1144"/>
    </location>
</feature>
<keyword evidence="1" id="KW-0596">Phosphopantetheine</keyword>
<feature type="domain" description="PKS/mFAS DH" evidence="6">
    <location>
        <begin position="934"/>
        <end position="1231"/>
    </location>
</feature>
<dbReference type="Pfam" id="PF00109">
    <property type="entry name" value="ketoacyl-synt"/>
    <property type="match status" value="1"/>
</dbReference>
<dbReference type="CDD" id="cd08955">
    <property type="entry name" value="KR_2_FAS_SDR_x"/>
    <property type="match status" value="1"/>
</dbReference>
<keyword evidence="2" id="KW-0597">Phosphoprotein</keyword>
<evidence type="ECO:0000256" key="4">
    <source>
        <dbReference type="PROSITE-ProRule" id="PRU01363"/>
    </source>
</evidence>
<dbReference type="PROSITE" id="PS52019">
    <property type="entry name" value="PKS_MFAS_DH"/>
    <property type="match status" value="1"/>
</dbReference>
<dbReference type="SUPFAM" id="SSF51735">
    <property type="entry name" value="NAD(P)-binding Rossmann-fold domains"/>
    <property type="match status" value="2"/>
</dbReference>
<dbReference type="SUPFAM" id="SSF53901">
    <property type="entry name" value="Thiolase-like"/>
    <property type="match status" value="1"/>
</dbReference>
<dbReference type="Pfam" id="PF02801">
    <property type="entry name" value="Ketoacyl-synt_C"/>
    <property type="match status" value="1"/>
</dbReference>
<evidence type="ECO:0000256" key="3">
    <source>
        <dbReference type="ARBA" id="ARBA00022679"/>
    </source>
</evidence>
<dbReference type="Gene3D" id="3.30.70.3290">
    <property type="match status" value="1"/>
</dbReference>
<dbReference type="SMART" id="SM00827">
    <property type="entry name" value="PKS_AT"/>
    <property type="match status" value="1"/>
</dbReference>
<dbReference type="SUPFAM" id="SSF52151">
    <property type="entry name" value="FabD/lysophospholipase-like"/>
    <property type="match status" value="1"/>
</dbReference>
<dbReference type="PANTHER" id="PTHR43775">
    <property type="entry name" value="FATTY ACID SYNTHASE"/>
    <property type="match status" value="1"/>
</dbReference>
<evidence type="ECO:0000259" key="6">
    <source>
        <dbReference type="PROSITE" id="PS52019"/>
    </source>
</evidence>
<dbReference type="Proteomes" id="UP000647836">
    <property type="component" value="Unassembled WGS sequence"/>
</dbReference>
<comment type="caution">
    <text evidence="7">The sequence shown here is derived from an EMBL/GenBank/DDBJ whole genome shotgun (WGS) entry which is preliminary data.</text>
</comment>
<dbReference type="InterPro" id="IPR050091">
    <property type="entry name" value="PKS_NRPS_Biosynth_Enz"/>
</dbReference>
<keyword evidence="3" id="KW-0808">Transferase</keyword>
<dbReference type="InterPro" id="IPR049551">
    <property type="entry name" value="PKS_DH_C"/>
</dbReference>
<dbReference type="InterPro" id="IPR036291">
    <property type="entry name" value="NAD(P)-bd_dom_sf"/>
</dbReference>
<gene>
    <name evidence="7" type="ORF">IQ229_05680</name>
</gene>
<dbReference type="PROSITE" id="PS00606">
    <property type="entry name" value="KS3_1"/>
    <property type="match status" value="1"/>
</dbReference>